<name>A0A915JMN1_ROMCU</name>
<dbReference type="SUPFAM" id="SSF49899">
    <property type="entry name" value="Concanavalin A-like lectins/glucanases"/>
    <property type="match status" value="1"/>
</dbReference>
<sequence>MGKSEGIQRATLKSPKFPAMARSLSNISSPFYRQCKIRFFYHEMGITWPTMYLRIEPTDYAKPPIDIWRMGERLPGLKNTGWRRESVDLPFMESDYYLRFDAVRFSVSEGNSGLDDISITPQCFIQVENELNAHLLLHLLLD</sequence>
<dbReference type="Gene3D" id="2.60.120.200">
    <property type="match status" value="1"/>
</dbReference>
<evidence type="ECO:0000313" key="2">
    <source>
        <dbReference type="Proteomes" id="UP000887565"/>
    </source>
</evidence>
<feature type="domain" description="MAM" evidence="1">
    <location>
        <begin position="76"/>
        <end position="125"/>
    </location>
</feature>
<dbReference type="PROSITE" id="PS50060">
    <property type="entry name" value="MAM_2"/>
    <property type="match status" value="1"/>
</dbReference>
<dbReference type="InterPro" id="IPR013320">
    <property type="entry name" value="ConA-like_dom_sf"/>
</dbReference>
<dbReference type="WBParaSite" id="nRc.2.0.1.t27435-RA">
    <property type="protein sequence ID" value="nRc.2.0.1.t27435-RA"/>
    <property type="gene ID" value="nRc.2.0.1.g27435"/>
</dbReference>
<dbReference type="AlphaFoldDB" id="A0A915JMN1"/>
<evidence type="ECO:0000259" key="1">
    <source>
        <dbReference type="PROSITE" id="PS50060"/>
    </source>
</evidence>
<dbReference type="GO" id="GO:0016020">
    <property type="term" value="C:membrane"/>
    <property type="evidence" value="ECO:0007669"/>
    <property type="project" value="InterPro"/>
</dbReference>
<organism evidence="2 3">
    <name type="scientific">Romanomermis culicivorax</name>
    <name type="common">Nematode worm</name>
    <dbReference type="NCBI Taxonomy" id="13658"/>
    <lineage>
        <taxon>Eukaryota</taxon>
        <taxon>Metazoa</taxon>
        <taxon>Ecdysozoa</taxon>
        <taxon>Nematoda</taxon>
        <taxon>Enoplea</taxon>
        <taxon>Dorylaimia</taxon>
        <taxon>Mermithida</taxon>
        <taxon>Mermithoidea</taxon>
        <taxon>Mermithidae</taxon>
        <taxon>Romanomermis</taxon>
    </lineage>
</organism>
<evidence type="ECO:0000313" key="3">
    <source>
        <dbReference type="WBParaSite" id="nRc.2.0.1.t27435-RA"/>
    </source>
</evidence>
<dbReference type="Proteomes" id="UP000887565">
    <property type="component" value="Unplaced"/>
</dbReference>
<keyword evidence="2" id="KW-1185">Reference proteome</keyword>
<protein>
    <submittedName>
        <fullName evidence="3">MAM domain-containing protein</fullName>
    </submittedName>
</protein>
<dbReference type="InterPro" id="IPR000998">
    <property type="entry name" value="MAM_dom"/>
</dbReference>
<proteinExistence type="predicted"/>
<accession>A0A915JMN1</accession>
<dbReference type="Pfam" id="PF00629">
    <property type="entry name" value="MAM"/>
    <property type="match status" value="1"/>
</dbReference>
<reference evidence="3" key="1">
    <citation type="submission" date="2022-11" db="UniProtKB">
        <authorList>
            <consortium name="WormBaseParasite"/>
        </authorList>
    </citation>
    <scope>IDENTIFICATION</scope>
</reference>